<evidence type="ECO:0000256" key="13">
    <source>
        <dbReference type="PIRSR" id="PIRSR006621-1"/>
    </source>
</evidence>
<evidence type="ECO:0000256" key="8">
    <source>
        <dbReference type="ARBA" id="ARBA00022884"/>
    </source>
</evidence>
<dbReference type="Proteomes" id="UP000184128">
    <property type="component" value="Unassembled WGS sequence"/>
</dbReference>
<organism evidence="16 17">
    <name type="scientific">Atopostipes suicloacalis DSM 15692</name>
    <dbReference type="NCBI Taxonomy" id="1121025"/>
    <lineage>
        <taxon>Bacteria</taxon>
        <taxon>Bacillati</taxon>
        <taxon>Bacillota</taxon>
        <taxon>Bacilli</taxon>
        <taxon>Lactobacillales</taxon>
        <taxon>Carnobacteriaceae</taxon>
        <taxon>Atopostipes</taxon>
    </lineage>
</organism>
<comment type="function">
    <text evidence="2 12">Catalyzes the synthesis of 5,6-dihydrouridine (D), a modified base found in the D-loop of most tRNAs, via the reduction of the C5-C6 double bond in target uridines.</text>
</comment>
<evidence type="ECO:0000313" key="17">
    <source>
        <dbReference type="Proteomes" id="UP000184128"/>
    </source>
</evidence>
<dbReference type="Pfam" id="PF01207">
    <property type="entry name" value="Dus"/>
    <property type="match status" value="1"/>
</dbReference>
<evidence type="ECO:0000256" key="11">
    <source>
        <dbReference type="ARBA" id="ARBA00048802"/>
    </source>
</evidence>
<dbReference type="InterPro" id="IPR001269">
    <property type="entry name" value="DUS_fam"/>
</dbReference>
<evidence type="ECO:0000256" key="5">
    <source>
        <dbReference type="ARBA" id="ARBA00022643"/>
    </source>
</evidence>
<feature type="binding site" evidence="14">
    <location>
        <begin position="232"/>
        <end position="233"/>
    </location>
    <ligand>
        <name>FMN</name>
        <dbReference type="ChEBI" id="CHEBI:58210"/>
    </ligand>
</feature>
<gene>
    <name evidence="16" type="ORF">SAMN02745249_00275</name>
</gene>
<dbReference type="CDD" id="cd02801">
    <property type="entry name" value="DUS_like_FMN"/>
    <property type="match status" value="1"/>
</dbReference>
<dbReference type="AlphaFoldDB" id="A0A1M4SWW6"/>
<feature type="binding site" evidence="14">
    <location>
        <position position="143"/>
    </location>
    <ligand>
        <name>FMN</name>
        <dbReference type="ChEBI" id="CHEBI:58210"/>
    </ligand>
</feature>
<feature type="domain" description="DUS-like FMN-binding" evidence="15">
    <location>
        <begin position="15"/>
        <end position="314"/>
    </location>
</feature>
<keyword evidence="6 12" id="KW-0819">tRNA processing</keyword>
<dbReference type="PIRSF" id="PIRSF006621">
    <property type="entry name" value="Dus"/>
    <property type="match status" value="1"/>
</dbReference>
<dbReference type="Gene3D" id="3.20.20.70">
    <property type="entry name" value="Aldolase class I"/>
    <property type="match status" value="1"/>
</dbReference>
<dbReference type="GO" id="GO:0017150">
    <property type="term" value="F:tRNA dihydrouridine synthase activity"/>
    <property type="evidence" value="ECO:0007669"/>
    <property type="project" value="InterPro"/>
</dbReference>
<protein>
    <recommendedName>
        <fullName evidence="12">tRNA-dihydrouridine synthase</fullName>
        <ecNumber evidence="12">1.3.1.-</ecNumber>
    </recommendedName>
</protein>
<dbReference type="Gene3D" id="1.10.1200.80">
    <property type="entry name" value="Putative flavin oxidoreducatase, domain 2"/>
    <property type="match status" value="1"/>
</dbReference>
<evidence type="ECO:0000256" key="3">
    <source>
        <dbReference type="ARBA" id="ARBA00022555"/>
    </source>
</evidence>
<dbReference type="STRING" id="1121025.SAMN02745249_00275"/>
<evidence type="ECO:0000256" key="7">
    <source>
        <dbReference type="ARBA" id="ARBA00022857"/>
    </source>
</evidence>
<dbReference type="InterPro" id="IPR018517">
    <property type="entry name" value="tRNA_hU_synthase_CS"/>
</dbReference>
<dbReference type="InterPro" id="IPR013785">
    <property type="entry name" value="Aldolase_TIM"/>
</dbReference>
<dbReference type="InterPro" id="IPR035587">
    <property type="entry name" value="DUS-like_FMN-bd"/>
</dbReference>
<evidence type="ECO:0000256" key="6">
    <source>
        <dbReference type="ARBA" id="ARBA00022694"/>
    </source>
</evidence>
<keyword evidence="5 12" id="KW-0288">FMN</keyword>
<evidence type="ECO:0000259" key="15">
    <source>
        <dbReference type="Pfam" id="PF01207"/>
    </source>
</evidence>
<evidence type="ECO:0000256" key="2">
    <source>
        <dbReference type="ARBA" id="ARBA00002790"/>
    </source>
</evidence>
<feature type="binding site" evidence="14">
    <location>
        <position position="172"/>
    </location>
    <ligand>
        <name>FMN</name>
        <dbReference type="ChEBI" id="CHEBI:58210"/>
    </ligand>
</feature>
<dbReference type="SUPFAM" id="SSF51395">
    <property type="entry name" value="FMN-linked oxidoreductases"/>
    <property type="match status" value="1"/>
</dbReference>
<keyword evidence="17" id="KW-1185">Reference proteome</keyword>
<evidence type="ECO:0000256" key="12">
    <source>
        <dbReference type="PIRNR" id="PIRNR006621"/>
    </source>
</evidence>
<comment type="catalytic activity">
    <reaction evidence="10">
        <text>a 5,6-dihydrouridine in tRNA + NADP(+) = a uridine in tRNA + NADPH + H(+)</text>
        <dbReference type="Rhea" id="RHEA:23624"/>
        <dbReference type="Rhea" id="RHEA-COMP:13339"/>
        <dbReference type="Rhea" id="RHEA-COMP:13887"/>
        <dbReference type="ChEBI" id="CHEBI:15378"/>
        <dbReference type="ChEBI" id="CHEBI:57783"/>
        <dbReference type="ChEBI" id="CHEBI:58349"/>
        <dbReference type="ChEBI" id="CHEBI:65315"/>
        <dbReference type="ChEBI" id="CHEBI:74443"/>
    </reaction>
</comment>
<name>A0A1M4SWW6_9LACT</name>
<keyword evidence="14" id="KW-0547">Nucleotide-binding</keyword>
<keyword evidence="8" id="KW-0694">RNA-binding</keyword>
<proteinExistence type="inferred from homology"/>
<dbReference type="RefSeq" id="WP_073295114.1">
    <property type="nucleotide sequence ID" value="NZ_FQUF01000004.1"/>
</dbReference>
<comment type="cofactor">
    <cofactor evidence="1 12 14">
        <name>FMN</name>
        <dbReference type="ChEBI" id="CHEBI:58210"/>
    </cofactor>
</comment>
<dbReference type="OrthoDB" id="9764501at2"/>
<keyword evidence="4 12" id="KW-0285">Flavoprotein</keyword>
<feature type="active site" description="Proton donor" evidence="13">
    <location>
        <position position="105"/>
    </location>
</feature>
<evidence type="ECO:0000313" key="16">
    <source>
        <dbReference type="EMBL" id="SHE36628.1"/>
    </source>
</evidence>
<evidence type="ECO:0000256" key="14">
    <source>
        <dbReference type="PIRSR" id="PIRSR006621-2"/>
    </source>
</evidence>
<accession>A0A1M4SWW6</accession>
<evidence type="ECO:0000256" key="9">
    <source>
        <dbReference type="ARBA" id="ARBA00023002"/>
    </source>
</evidence>
<reference evidence="16 17" key="1">
    <citation type="submission" date="2016-11" db="EMBL/GenBank/DDBJ databases">
        <authorList>
            <person name="Jaros S."/>
            <person name="Januszkiewicz K."/>
            <person name="Wedrychowicz H."/>
        </authorList>
    </citation>
    <scope>NUCLEOTIDE SEQUENCE [LARGE SCALE GENOMIC DNA]</scope>
    <source>
        <strain evidence="16 17">DSM 15692</strain>
    </source>
</reference>
<dbReference type="PANTHER" id="PTHR11082">
    <property type="entry name" value="TRNA-DIHYDROURIDINE SYNTHASE"/>
    <property type="match status" value="1"/>
</dbReference>
<evidence type="ECO:0000256" key="10">
    <source>
        <dbReference type="ARBA" id="ARBA00048205"/>
    </source>
</evidence>
<evidence type="ECO:0000256" key="4">
    <source>
        <dbReference type="ARBA" id="ARBA00022630"/>
    </source>
</evidence>
<dbReference type="GO" id="GO:0000049">
    <property type="term" value="F:tRNA binding"/>
    <property type="evidence" value="ECO:0007669"/>
    <property type="project" value="UniProtKB-KW"/>
</dbReference>
<dbReference type="EMBL" id="FQUF01000004">
    <property type="protein sequence ID" value="SHE36628.1"/>
    <property type="molecule type" value="Genomic_DNA"/>
</dbReference>
<keyword evidence="9 12" id="KW-0560">Oxidoreductase</keyword>
<keyword evidence="7" id="KW-0521">NADP</keyword>
<keyword evidence="3" id="KW-0820">tRNA-binding</keyword>
<dbReference type="InterPro" id="IPR024036">
    <property type="entry name" value="tRNA-dHydroUridine_Synthase_C"/>
</dbReference>
<comment type="catalytic activity">
    <reaction evidence="11">
        <text>a 5,6-dihydrouridine in tRNA + NAD(+) = a uridine in tRNA + NADH + H(+)</text>
        <dbReference type="Rhea" id="RHEA:54452"/>
        <dbReference type="Rhea" id="RHEA-COMP:13339"/>
        <dbReference type="Rhea" id="RHEA-COMP:13887"/>
        <dbReference type="ChEBI" id="CHEBI:15378"/>
        <dbReference type="ChEBI" id="CHEBI:57540"/>
        <dbReference type="ChEBI" id="CHEBI:57945"/>
        <dbReference type="ChEBI" id="CHEBI:65315"/>
        <dbReference type="ChEBI" id="CHEBI:74443"/>
    </reaction>
</comment>
<sequence length="326" mass="37324">MTENFWNDLPRPFFILAPMEDVTDVVFRHVIKEAAEPDVYFTEFTNAESYNHPDGKDSVRGRLTFTEDEQPIVAHIWGDKPEHFEKMSIDMATAGFKGIDINMGCPAANVAKNGKGSGLIRRPEVAAELIQAAKAGGIPVSVKTRLGYSKVNEWFEWLKHVLEQDIANLSIHLRTRSEMSKYDAHWELIPEIKKLRDEIAPNTLLTINGDIPNRQVGLELVEKYGVDGVMIGRGVFTNPFAFEFEAKEHSPKELLDLFRLHLDLFDENQKAENQPFKPLRRFFKIYVRGIKGAADLRHRLMETESTDEVRAMLDEFEAQMEAEIYN</sequence>
<comment type="similarity">
    <text evidence="12">Belongs to the dus family.</text>
</comment>
<dbReference type="PROSITE" id="PS01136">
    <property type="entry name" value="UPF0034"/>
    <property type="match status" value="1"/>
</dbReference>
<dbReference type="EC" id="1.3.1.-" evidence="12"/>
<dbReference type="PANTHER" id="PTHR11082:SF25">
    <property type="entry name" value="DUS-LIKE FMN-BINDING DOMAIN-CONTAINING PROTEIN"/>
    <property type="match status" value="1"/>
</dbReference>
<dbReference type="GO" id="GO:0050660">
    <property type="term" value="F:flavin adenine dinucleotide binding"/>
    <property type="evidence" value="ECO:0007669"/>
    <property type="project" value="InterPro"/>
</dbReference>
<evidence type="ECO:0000256" key="1">
    <source>
        <dbReference type="ARBA" id="ARBA00001917"/>
    </source>
</evidence>